<dbReference type="EMBL" id="JAZGQO010000009">
    <property type="protein sequence ID" value="KAK6178465.1"/>
    <property type="molecule type" value="Genomic_DNA"/>
</dbReference>
<dbReference type="GO" id="GO:0005758">
    <property type="term" value="C:mitochondrial intermembrane space"/>
    <property type="evidence" value="ECO:0007669"/>
    <property type="project" value="InterPro"/>
</dbReference>
<dbReference type="PROSITE" id="PS50904">
    <property type="entry name" value="PRELI_MSF1"/>
    <property type="match status" value="1"/>
</dbReference>
<organism evidence="2 3">
    <name type="scientific">Patella caerulea</name>
    <name type="common">Rayed Mediterranean limpet</name>
    <dbReference type="NCBI Taxonomy" id="87958"/>
    <lineage>
        <taxon>Eukaryota</taxon>
        <taxon>Metazoa</taxon>
        <taxon>Spiralia</taxon>
        <taxon>Lophotrochozoa</taxon>
        <taxon>Mollusca</taxon>
        <taxon>Gastropoda</taxon>
        <taxon>Patellogastropoda</taxon>
        <taxon>Patelloidea</taxon>
        <taxon>Patellidae</taxon>
        <taxon>Patella</taxon>
    </lineage>
</organism>
<dbReference type="InterPro" id="IPR006797">
    <property type="entry name" value="PRELI/MSF1_dom"/>
</dbReference>
<sequence length="207" mass="24240">MVKYYTSTALFKYTWDQVAIALWQRYPNPYSKHVLSEDVVHREVINGKLYTKRLLTKTNPMPRWGEHFVRGPRHICVVEESIVDPKNKSLTTYTRNIGMQKLLTIIEKCDYIQNPENLRTTQCNRWAWFQSSFYGFRRALQAFGVERYKSNVTKNVKGFNTTLEQLFMTDIPQQTKTKQKLTEKAKHAVDLAKSKTQPLLTSSSQLP</sequence>
<accession>A0AAN8JKL5</accession>
<evidence type="ECO:0000313" key="2">
    <source>
        <dbReference type="EMBL" id="KAK6178465.1"/>
    </source>
</evidence>
<dbReference type="Proteomes" id="UP001347796">
    <property type="component" value="Unassembled WGS sequence"/>
</dbReference>
<proteinExistence type="predicted"/>
<feature type="domain" description="PRELI/MSF1" evidence="1">
    <location>
        <begin position="2"/>
        <end position="171"/>
    </location>
</feature>
<reference evidence="2 3" key="1">
    <citation type="submission" date="2024-01" db="EMBL/GenBank/DDBJ databases">
        <title>The genome of the rayed Mediterranean limpet Patella caerulea (Linnaeus, 1758).</title>
        <authorList>
            <person name="Anh-Thu Weber A."/>
            <person name="Halstead-Nussloch G."/>
        </authorList>
    </citation>
    <scope>NUCLEOTIDE SEQUENCE [LARGE SCALE GENOMIC DNA]</scope>
    <source>
        <strain evidence="2">AATW-2023a</strain>
        <tissue evidence="2">Whole specimen</tissue>
    </source>
</reference>
<dbReference type="AlphaFoldDB" id="A0AAN8JKL5"/>
<dbReference type="PANTHER" id="PTHR11158">
    <property type="entry name" value="MSF1/PX19 RELATED"/>
    <property type="match status" value="1"/>
</dbReference>
<dbReference type="Pfam" id="PF04707">
    <property type="entry name" value="PRELI"/>
    <property type="match status" value="1"/>
</dbReference>
<comment type="caution">
    <text evidence="2">The sequence shown here is derived from an EMBL/GenBank/DDBJ whole genome shotgun (WGS) entry which is preliminary data.</text>
</comment>
<keyword evidence="3" id="KW-1185">Reference proteome</keyword>
<protein>
    <recommendedName>
        <fullName evidence="1">PRELI/MSF1 domain-containing protein</fullName>
    </recommendedName>
</protein>
<gene>
    <name evidence="2" type="ORF">SNE40_013253</name>
</gene>
<evidence type="ECO:0000313" key="3">
    <source>
        <dbReference type="Proteomes" id="UP001347796"/>
    </source>
</evidence>
<evidence type="ECO:0000259" key="1">
    <source>
        <dbReference type="PROSITE" id="PS50904"/>
    </source>
</evidence>
<name>A0AAN8JKL5_PATCE</name>
<dbReference type="InterPro" id="IPR037365">
    <property type="entry name" value="Slowmo/Ups"/>
</dbReference>